<dbReference type="SUPFAM" id="SSF81811">
    <property type="entry name" value="Helical domain of Sec23/24"/>
    <property type="match status" value="1"/>
</dbReference>
<keyword evidence="10 14" id="KW-0653">Protein transport</keyword>
<dbReference type="PANTHER" id="PTHR11141">
    <property type="entry name" value="PROTEIN TRANSPORT PROTEIN SEC23"/>
    <property type="match status" value="1"/>
</dbReference>
<dbReference type="InterPro" id="IPR036174">
    <property type="entry name" value="Znf_Sec23_Sec24_sf"/>
</dbReference>
<comment type="function">
    <text evidence="14">Component of the coat protein complex II (COPII) which promotes the formation of transport vesicles from the endoplasmic reticulum (ER). The coat has two main functions, the physical deformation of the endoplasmic reticulum membrane into vesicles and the selection of cargo molecules.</text>
</comment>
<keyword evidence="13 14" id="KW-0968">Cytoplasmic vesicle</keyword>
<evidence type="ECO:0000256" key="3">
    <source>
        <dbReference type="ARBA" id="ARBA00009210"/>
    </source>
</evidence>
<evidence type="ECO:0000256" key="14">
    <source>
        <dbReference type="RuleBase" id="RU365030"/>
    </source>
</evidence>
<dbReference type="GO" id="GO:0090110">
    <property type="term" value="P:COPII-coated vesicle cargo loading"/>
    <property type="evidence" value="ECO:0007669"/>
    <property type="project" value="TreeGrafter"/>
</dbReference>
<dbReference type="GO" id="GO:0005789">
    <property type="term" value="C:endoplasmic reticulum membrane"/>
    <property type="evidence" value="ECO:0007669"/>
    <property type="project" value="UniProtKB-SubCell"/>
</dbReference>
<evidence type="ECO:0000259" key="19">
    <source>
        <dbReference type="Pfam" id="PF08033"/>
    </source>
</evidence>
<organism evidence="20 21">
    <name type="scientific">Serendipita vermifera MAFF 305830</name>
    <dbReference type="NCBI Taxonomy" id="933852"/>
    <lineage>
        <taxon>Eukaryota</taxon>
        <taxon>Fungi</taxon>
        <taxon>Dikarya</taxon>
        <taxon>Basidiomycota</taxon>
        <taxon>Agaricomycotina</taxon>
        <taxon>Agaricomycetes</taxon>
        <taxon>Sebacinales</taxon>
        <taxon>Serendipitaceae</taxon>
        <taxon>Serendipita</taxon>
    </lineage>
</organism>
<evidence type="ECO:0000256" key="4">
    <source>
        <dbReference type="ARBA" id="ARBA00022448"/>
    </source>
</evidence>
<evidence type="ECO:0000259" key="17">
    <source>
        <dbReference type="Pfam" id="PF04811"/>
    </source>
</evidence>
<feature type="domain" description="Gelsolin-like" evidence="15">
    <location>
        <begin position="631"/>
        <end position="718"/>
    </location>
</feature>
<keyword evidence="11 14" id="KW-0333">Golgi apparatus</keyword>
<dbReference type="Pfam" id="PF04811">
    <property type="entry name" value="Sec23_trunk"/>
    <property type="match status" value="1"/>
</dbReference>
<name>A0A0C3AW59_SERVB</name>
<keyword evidence="7 14" id="KW-0256">Endoplasmic reticulum</keyword>
<keyword evidence="12 14" id="KW-0472">Membrane</keyword>
<dbReference type="EMBL" id="KN824326">
    <property type="protein sequence ID" value="KIM24219.1"/>
    <property type="molecule type" value="Genomic_DNA"/>
</dbReference>
<dbReference type="OrthoDB" id="10256289at2759"/>
<accession>A0A0C3AW59</accession>
<dbReference type="FunFam" id="2.30.30.380:FF:000001">
    <property type="entry name" value="Protein transport protein SEC23"/>
    <property type="match status" value="1"/>
</dbReference>
<dbReference type="STRING" id="933852.A0A0C3AW59"/>
<dbReference type="GO" id="GO:0006886">
    <property type="term" value="P:intracellular protein transport"/>
    <property type="evidence" value="ECO:0007669"/>
    <property type="project" value="InterPro"/>
</dbReference>
<dbReference type="Gene3D" id="3.40.20.10">
    <property type="entry name" value="Severin"/>
    <property type="match status" value="1"/>
</dbReference>
<evidence type="ECO:0000313" key="21">
    <source>
        <dbReference type="Proteomes" id="UP000054097"/>
    </source>
</evidence>
<evidence type="ECO:0000256" key="5">
    <source>
        <dbReference type="ARBA" id="ARBA00022490"/>
    </source>
</evidence>
<gene>
    <name evidence="20" type="ORF">M408DRAFT_331867</name>
</gene>
<feature type="domain" description="Sec23/Sec24 trunk" evidence="17">
    <location>
        <begin position="121"/>
        <end position="372"/>
    </location>
</feature>
<dbReference type="InterPro" id="IPR006900">
    <property type="entry name" value="Sec23/24_helical_dom"/>
</dbReference>
<keyword evidence="21" id="KW-1185">Reference proteome</keyword>
<dbReference type="InterPro" id="IPR036175">
    <property type="entry name" value="Sec23/24_helical_dom_sf"/>
</dbReference>
<dbReference type="SUPFAM" id="SSF53300">
    <property type="entry name" value="vWA-like"/>
    <property type="match status" value="1"/>
</dbReference>
<dbReference type="Gene3D" id="3.40.50.410">
    <property type="entry name" value="von Willebrand factor, type A domain"/>
    <property type="match status" value="1"/>
</dbReference>
<evidence type="ECO:0000256" key="12">
    <source>
        <dbReference type="ARBA" id="ARBA00023136"/>
    </source>
</evidence>
<evidence type="ECO:0000259" key="15">
    <source>
        <dbReference type="Pfam" id="PF00626"/>
    </source>
</evidence>
<sequence length="771" mass="85114">MNFEDVEERDGLRLSWNAWPATRIEATRTVVPISALYSPLKQREDLPPVLYDPVTCKPPCRAVLNPYCQIDVRGKLWICPFCLTRNSFPAHYKDISSTNMPAELYPKYTTIEYTLSRPAQTPPVFLYVVDTCLDVDELKALRDTLVVSLSLLPPYALVGLITFGTMASLHELGYEHCSKSYVFRGSKEYTPKQISDMLGLAGGSRGVVAPRPGMPPQQQMYGAARFLLPVSQVEFALTTILEGLKRDPWPVANDKRPLRCTGVALSVAVGLLETSFPNTGARIMLFAGGPCTEGPGMVVANELREPIRSHHDIDRDTVKHYKRAMKFYEGLAKRASAAGHAVDLLAGCLDQVGLLEMKSLANSTNGAMIISDRVVQGILELGFTAPFVFRLLQCFRIYFPGTDYAKATKELKISGMIGHGISANKKSGCVGETEIGIGGTSAWKIAALSPRTALAVYFEVVAGAAGGNAPTPMGPNARGLIQFVTHYQHSSGQMRLRVTTVARNFAEPGSPNLGMLFDQEAAAVLMARIAVFKAEIDDSPDVLRWLDRMLIRFCQKFAEYRKEDPSSFRLTDKFSIYPQFMFHLRRSQFLQVFNNSPDETAFYRHILDEEDVNNSLIMIQPTLMSYGLETPPEPVLLDSVSIKPDVILLLDTFFHILIFHGSTIAEWRKAGYADQEGYENIKALLEAPQTDAQDLLVDRLPIPRYIVCDQGGSQARFLLSKLNPSTTHVNMYGGGPGMGGGASGQAIFTDDVSLQVFMEHLKRLAVGAQTT</sequence>
<keyword evidence="6 14" id="KW-0479">Metal-binding</keyword>
<dbReference type="Pfam" id="PF08033">
    <property type="entry name" value="Sec23_BS"/>
    <property type="match status" value="1"/>
</dbReference>
<dbReference type="Pfam" id="PF00626">
    <property type="entry name" value="Gelsolin"/>
    <property type="match status" value="1"/>
</dbReference>
<feature type="domain" description="Zinc finger Sec23/Sec24-type" evidence="16">
    <location>
        <begin position="53"/>
        <end position="92"/>
    </location>
</feature>
<dbReference type="Gene3D" id="1.20.120.730">
    <property type="entry name" value="Sec23/Sec24 helical domain"/>
    <property type="match status" value="1"/>
</dbReference>
<dbReference type="InterPro" id="IPR006896">
    <property type="entry name" value="Sec23/24_trunk_dom"/>
</dbReference>
<feature type="domain" description="Sec23/Sec24 helical" evidence="18">
    <location>
        <begin position="518"/>
        <end position="616"/>
    </location>
</feature>
<comment type="subcellular location">
    <subcellularLocation>
        <location evidence="14">Cytoplasm</location>
    </subcellularLocation>
    <subcellularLocation>
        <location evidence="1 14">Cytoplasmic vesicle</location>
        <location evidence="1 14">COPII-coated vesicle membrane</location>
        <topology evidence="1 14">Peripheral membrane protein</topology>
        <orientation evidence="1 14">Cytoplasmic side</orientation>
    </subcellularLocation>
    <subcellularLocation>
        <location evidence="2 14">Endoplasmic reticulum membrane</location>
        <topology evidence="2 14">Peripheral membrane protein</topology>
        <orientation evidence="2 14">Cytoplasmic side</orientation>
    </subcellularLocation>
    <subcellularLocation>
        <location evidence="14">Golgi apparatus membrane</location>
        <topology evidence="14">Peripheral membrane protein</topology>
        <orientation evidence="14">Cytoplasmic side</orientation>
    </subcellularLocation>
</comment>
<dbReference type="Gene3D" id="2.60.40.1670">
    <property type="entry name" value="beta-sandwich domain of Sec23/24"/>
    <property type="match status" value="1"/>
</dbReference>
<reference evidence="20 21" key="1">
    <citation type="submission" date="2014-04" db="EMBL/GenBank/DDBJ databases">
        <authorList>
            <consortium name="DOE Joint Genome Institute"/>
            <person name="Kuo A."/>
            <person name="Zuccaro A."/>
            <person name="Kohler A."/>
            <person name="Nagy L.G."/>
            <person name="Floudas D."/>
            <person name="Copeland A."/>
            <person name="Barry K.W."/>
            <person name="Cichocki N."/>
            <person name="Veneault-Fourrey C."/>
            <person name="LaButti K."/>
            <person name="Lindquist E.A."/>
            <person name="Lipzen A."/>
            <person name="Lundell T."/>
            <person name="Morin E."/>
            <person name="Murat C."/>
            <person name="Sun H."/>
            <person name="Tunlid A."/>
            <person name="Henrissat B."/>
            <person name="Grigoriev I.V."/>
            <person name="Hibbett D.S."/>
            <person name="Martin F."/>
            <person name="Nordberg H.P."/>
            <person name="Cantor M.N."/>
            <person name="Hua S.X."/>
        </authorList>
    </citation>
    <scope>NUCLEOTIDE SEQUENCE [LARGE SCALE GENOMIC DNA]</scope>
    <source>
        <strain evidence="20 21">MAFF 305830</strain>
    </source>
</reference>
<protein>
    <recommendedName>
        <fullName evidence="14">Protein transport protein SEC23</fullName>
    </recommendedName>
</protein>
<comment type="similarity">
    <text evidence="3 14">Belongs to the SEC23/SEC24 family. SEC23 subfamily.</text>
</comment>
<evidence type="ECO:0000256" key="1">
    <source>
        <dbReference type="ARBA" id="ARBA00004299"/>
    </source>
</evidence>
<evidence type="ECO:0000256" key="6">
    <source>
        <dbReference type="ARBA" id="ARBA00022723"/>
    </source>
</evidence>
<evidence type="ECO:0000256" key="9">
    <source>
        <dbReference type="ARBA" id="ARBA00022892"/>
    </source>
</evidence>
<dbReference type="CDD" id="cd11287">
    <property type="entry name" value="Sec23_C"/>
    <property type="match status" value="1"/>
</dbReference>
<evidence type="ECO:0000259" key="16">
    <source>
        <dbReference type="Pfam" id="PF04810"/>
    </source>
</evidence>
<dbReference type="GO" id="GO:0070971">
    <property type="term" value="C:endoplasmic reticulum exit site"/>
    <property type="evidence" value="ECO:0007669"/>
    <property type="project" value="TreeGrafter"/>
</dbReference>
<feature type="domain" description="Sec23/Sec24 beta-sandwich" evidence="19">
    <location>
        <begin position="406"/>
        <end position="505"/>
    </location>
</feature>
<dbReference type="SUPFAM" id="SSF82919">
    <property type="entry name" value="Zn-finger domain of Sec23/24"/>
    <property type="match status" value="1"/>
</dbReference>
<evidence type="ECO:0000256" key="8">
    <source>
        <dbReference type="ARBA" id="ARBA00022833"/>
    </source>
</evidence>
<reference evidence="21" key="2">
    <citation type="submission" date="2015-01" db="EMBL/GenBank/DDBJ databases">
        <title>Evolutionary Origins and Diversification of the Mycorrhizal Mutualists.</title>
        <authorList>
            <consortium name="DOE Joint Genome Institute"/>
            <consortium name="Mycorrhizal Genomics Consortium"/>
            <person name="Kohler A."/>
            <person name="Kuo A."/>
            <person name="Nagy L.G."/>
            <person name="Floudas D."/>
            <person name="Copeland A."/>
            <person name="Barry K.W."/>
            <person name="Cichocki N."/>
            <person name="Veneault-Fourrey C."/>
            <person name="LaButti K."/>
            <person name="Lindquist E.A."/>
            <person name="Lipzen A."/>
            <person name="Lundell T."/>
            <person name="Morin E."/>
            <person name="Murat C."/>
            <person name="Riley R."/>
            <person name="Ohm R."/>
            <person name="Sun H."/>
            <person name="Tunlid A."/>
            <person name="Henrissat B."/>
            <person name="Grigoriev I.V."/>
            <person name="Hibbett D.S."/>
            <person name="Martin F."/>
        </authorList>
    </citation>
    <scope>NUCLEOTIDE SEQUENCE [LARGE SCALE GENOMIC DNA]</scope>
    <source>
        <strain evidence="21">MAFF 305830</strain>
    </source>
</reference>
<proteinExistence type="inferred from homology"/>
<dbReference type="Gene3D" id="2.30.30.380">
    <property type="entry name" value="Zn-finger domain of Sec23/24"/>
    <property type="match status" value="1"/>
</dbReference>
<dbReference type="InterPro" id="IPR006895">
    <property type="entry name" value="Znf_Sec23_Sec24"/>
</dbReference>
<evidence type="ECO:0000256" key="10">
    <source>
        <dbReference type="ARBA" id="ARBA00022927"/>
    </source>
</evidence>
<keyword evidence="4 14" id="KW-0813">Transport</keyword>
<dbReference type="GO" id="GO:0030127">
    <property type="term" value="C:COPII vesicle coat"/>
    <property type="evidence" value="ECO:0007669"/>
    <property type="project" value="InterPro"/>
</dbReference>
<dbReference type="Pfam" id="PF04810">
    <property type="entry name" value="zf-Sec23_Sec24"/>
    <property type="match status" value="1"/>
</dbReference>
<dbReference type="GO" id="GO:0005096">
    <property type="term" value="F:GTPase activator activity"/>
    <property type="evidence" value="ECO:0007669"/>
    <property type="project" value="TreeGrafter"/>
</dbReference>
<dbReference type="PANTHER" id="PTHR11141:SF0">
    <property type="entry name" value="PROTEIN TRANSPORT PROTEIN SEC23"/>
    <property type="match status" value="1"/>
</dbReference>
<evidence type="ECO:0000256" key="2">
    <source>
        <dbReference type="ARBA" id="ARBA00004397"/>
    </source>
</evidence>
<dbReference type="Proteomes" id="UP000054097">
    <property type="component" value="Unassembled WGS sequence"/>
</dbReference>
<dbReference type="InterPro" id="IPR036465">
    <property type="entry name" value="vWFA_dom_sf"/>
</dbReference>
<evidence type="ECO:0000256" key="13">
    <source>
        <dbReference type="ARBA" id="ARBA00023329"/>
    </source>
</evidence>
<dbReference type="HOGENOM" id="CLU_008658_3_0_1"/>
<dbReference type="InterPro" id="IPR007123">
    <property type="entry name" value="Gelsolin-like_dom"/>
</dbReference>
<keyword evidence="5 14" id="KW-0963">Cytoplasm</keyword>
<evidence type="ECO:0000259" key="18">
    <source>
        <dbReference type="Pfam" id="PF04815"/>
    </source>
</evidence>
<dbReference type="InterPro" id="IPR037550">
    <property type="entry name" value="Sec23_C"/>
</dbReference>
<keyword evidence="8 14" id="KW-0862">Zinc</keyword>
<dbReference type="InterPro" id="IPR029006">
    <property type="entry name" value="ADF-H/Gelsolin-like_dom_sf"/>
</dbReference>
<dbReference type="SUPFAM" id="SSF82754">
    <property type="entry name" value="C-terminal, gelsolin-like domain of Sec23/24"/>
    <property type="match status" value="1"/>
</dbReference>
<dbReference type="FunFam" id="3.40.50.410:FF:000008">
    <property type="entry name" value="Protein transport protein SEC23"/>
    <property type="match status" value="1"/>
</dbReference>
<dbReference type="SUPFAM" id="SSF81995">
    <property type="entry name" value="beta-sandwich domain of Sec23/24"/>
    <property type="match status" value="1"/>
</dbReference>
<dbReference type="InterPro" id="IPR012990">
    <property type="entry name" value="Beta-sandwich_Sec23_24"/>
</dbReference>
<dbReference type="FunFam" id="1.20.120.730:FF:000001">
    <property type="entry name" value="Protein transport protein SEC23"/>
    <property type="match status" value="1"/>
</dbReference>
<dbReference type="InterPro" id="IPR036180">
    <property type="entry name" value="Gelsolin-like_dom_sf"/>
</dbReference>
<dbReference type="Pfam" id="PF04815">
    <property type="entry name" value="Sec23_helical"/>
    <property type="match status" value="1"/>
</dbReference>
<evidence type="ECO:0000256" key="7">
    <source>
        <dbReference type="ARBA" id="ARBA00022824"/>
    </source>
</evidence>
<dbReference type="GO" id="GO:0008270">
    <property type="term" value="F:zinc ion binding"/>
    <property type="evidence" value="ECO:0007669"/>
    <property type="project" value="InterPro"/>
</dbReference>
<dbReference type="AlphaFoldDB" id="A0A0C3AW59"/>
<keyword evidence="9 14" id="KW-0931">ER-Golgi transport</keyword>
<evidence type="ECO:0000256" key="11">
    <source>
        <dbReference type="ARBA" id="ARBA00023034"/>
    </source>
</evidence>
<dbReference type="GO" id="GO:0000139">
    <property type="term" value="C:Golgi membrane"/>
    <property type="evidence" value="ECO:0007669"/>
    <property type="project" value="UniProtKB-SubCell"/>
</dbReference>
<dbReference type="FunFam" id="3.40.20.10:FF:000006">
    <property type="entry name" value="Protein transport protein SEC23"/>
    <property type="match status" value="1"/>
</dbReference>
<dbReference type="InterPro" id="IPR037364">
    <property type="entry name" value="Sec23"/>
</dbReference>
<evidence type="ECO:0000313" key="20">
    <source>
        <dbReference type="EMBL" id="KIM24219.1"/>
    </source>
</evidence>